<evidence type="ECO:0000313" key="2">
    <source>
        <dbReference type="Proteomes" id="UP001046350"/>
    </source>
</evidence>
<protein>
    <submittedName>
        <fullName evidence="1">Uncharacterized protein</fullName>
    </submittedName>
</protein>
<dbReference type="EMBL" id="CP077076">
    <property type="protein sequence ID" value="QXH49155.1"/>
    <property type="molecule type" value="Genomic_DNA"/>
</dbReference>
<gene>
    <name evidence="1" type="ORF">KSS94_14440</name>
</gene>
<accession>A0ABX8MZU0</accession>
<proteinExistence type="predicted"/>
<organism evidence="1 2">
    <name type="scientific">Pseudomonas fakonensis</name>
    <dbReference type="NCBI Taxonomy" id="2842355"/>
    <lineage>
        <taxon>Bacteria</taxon>
        <taxon>Pseudomonadati</taxon>
        <taxon>Pseudomonadota</taxon>
        <taxon>Gammaproteobacteria</taxon>
        <taxon>Pseudomonadales</taxon>
        <taxon>Pseudomonadaceae</taxon>
        <taxon>Pseudomonas</taxon>
    </lineage>
</organism>
<evidence type="ECO:0000313" key="1">
    <source>
        <dbReference type="EMBL" id="QXH49155.1"/>
    </source>
</evidence>
<sequence length="392" mass="43336">MPALLALVASAQVGANELQNWQGTYREDPVSGALSFVAKEGGQRIEVPGIFTQQGQNTRALLRFNGQPALEYENNTVSVPYRAVVTLYLEASVMKVDCVYLSTRSGYSGAFLQRAVCGLGRVLDEHFPDLASEYTVRWYAEVDPVDLRPAIQLQLSWVTEARWGEAEVRREYLGKDELYTELPRLTINSAKARYGLVSRNVYVVYAADNLQQPARLEVADKNEQLAFQPYEPGYLSRLLDNETFEVAMGPFANGVLEASRLSVLQTGDERYPVALMMDHSEGTGGQMRSLVASYSTEGGPPTVQTLFYHRIKGEPHVVVLVSWQVNHAGIGTAGTYYEIHAYQHDGNGSLEENQAVRLAPGSSGLDGRGDFEPSSFPYQNAALIKGYLDTFK</sequence>
<dbReference type="RefSeq" id="WP_217838779.1">
    <property type="nucleotide sequence ID" value="NZ_CP077076.1"/>
</dbReference>
<name>A0ABX8MZU0_9PSED</name>
<reference evidence="1" key="1">
    <citation type="journal article" date="2021" name="Microorganisms">
        <title>The Ever-Expanding Pseudomonas Genus: Description of 43 New Species and Partition of the Pseudomonas putida Group.</title>
        <authorList>
            <person name="Girard L."/>
            <person name="Lood C."/>
            <person name="Hofte M."/>
            <person name="Vandamme P."/>
            <person name="Rokni-Zadeh H."/>
            <person name="van Noort V."/>
            <person name="Lavigne R."/>
            <person name="De Mot R."/>
        </authorList>
    </citation>
    <scope>NUCLEOTIDE SEQUENCE</scope>
    <source>
        <strain evidence="1">COW40</strain>
    </source>
</reference>
<keyword evidence="2" id="KW-1185">Reference proteome</keyword>
<dbReference type="Proteomes" id="UP001046350">
    <property type="component" value="Chromosome"/>
</dbReference>